<evidence type="ECO:0000313" key="4">
    <source>
        <dbReference type="EMBL" id="WFG38192.1"/>
    </source>
</evidence>
<reference evidence="4" key="2">
    <citation type="journal article" date="2023" name="Nat. Commun.">
        <title>Cultivation of marine bacteria of the SAR202 clade.</title>
        <authorList>
            <person name="Lim Y."/>
            <person name="Seo J.H."/>
            <person name="Giovannoni S.J."/>
            <person name="Kang I."/>
            <person name="Cho J.C."/>
        </authorList>
    </citation>
    <scope>NUCLEOTIDE SEQUENCE</scope>
    <source>
        <strain evidence="4">JH1073</strain>
    </source>
</reference>
<organism evidence="4 5">
    <name type="scientific">Candidatus Lucifugimonas marina</name>
    <dbReference type="NCBI Taxonomy" id="3038979"/>
    <lineage>
        <taxon>Bacteria</taxon>
        <taxon>Bacillati</taxon>
        <taxon>Chloroflexota</taxon>
        <taxon>Dehalococcoidia</taxon>
        <taxon>SAR202 cluster</taxon>
        <taxon>Candidatus Lucifugimonadales</taxon>
        <taxon>Candidatus Lucifugimonadaceae</taxon>
        <taxon>Candidatus Lucifugimonas</taxon>
    </lineage>
</organism>
<dbReference type="PANTHER" id="PTHR43283:SF11">
    <property type="entry name" value="BETA-LACTAMASE-RELATED DOMAIN-CONTAINING PROTEIN"/>
    <property type="match status" value="1"/>
</dbReference>
<name>A0AAJ5ZFZ6_9CHLR</name>
<dbReference type="InterPro" id="IPR012338">
    <property type="entry name" value="Beta-lactam/transpept-like"/>
</dbReference>
<dbReference type="GO" id="GO:0016787">
    <property type="term" value="F:hydrolase activity"/>
    <property type="evidence" value="ECO:0007669"/>
    <property type="project" value="UniProtKB-KW"/>
</dbReference>
<dbReference type="RefSeq" id="WP_342824478.1">
    <property type="nucleotide sequence ID" value="NZ_CP046146.1"/>
</dbReference>
<evidence type="ECO:0000313" key="6">
    <source>
        <dbReference type="Proteomes" id="UP001321249"/>
    </source>
</evidence>
<dbReference type="Gene3D" id="3.40.710.10">
    <property type="entry name" value="DD-peptidase/beta-lactamase superfamily"/>
    <property type="match status" value="1"/>
</dbReference>
<accession>A0AAJ5ZFZ6</accession>
<dbReference type="InterPro" id="IPR050789">
    <property type="entry name" value="Diverse_Enzym_Activities"/>
</dbReference>
<evidence type="ECO:0000313" key="5">
    <source>
        <dbReference type="Proteomes" id="UP001219901"/>
    </source>
</evidence>
<gene>
    <name evidence="3" type="ORF">GKO46_06730</name>
    <name evidence="4" type="ORF">GKO48_00735</name>
</gene>
<dbReference type="Proteomes" id="UP001321249">
    <property type="component" value="Unassembled WGS sequence"/>
</dbReference>
<evidence type="ECO:0000259" key="2">
    <source>
        <dbReference type="Pfam" id="PF00144"/>
    </source>
</evidence>
<keyword evidence="1 4" id="KW-0378">Hydrolase</keyword>
<sequence>MSSTKKLYLPPKGEWERRDAASLGVNQAKLDEAVQFAKDNEINWPIDPSQGSVGMDASEWAAKLGPYKDRGGPAGVVVKDGYIVAEWGDLERVDLTFSATKSYVATMAGLAFDRGMIKSTSDAVIDYEAGKSIIQTDTGEPVDGFDTDQNRGITWAHLLQQTSEWEGTLYTKPDIVDWNRNLDPEGMGASGDFKRRERMAPGGHWEYNDVRVNRTALALLAVWGEPLPDVLTREVMNPIGSSGTWEWHGYDHHSTVNLDGLVTESVSGGAHWGGGLWVDTLDHARFGMLYINRGRWGDKQIISEKWIDMMTEPCDQNDQYGYMWWLNTGGARYGSNASESTFAASGAGGNCVVIDPEKDLVVVTRWCEDVAGVVDLAAQAVGSN</sequence>
<evidence type="ECO:0000313" key="3">
    <source>
        <dbReference type="EMBL" id="MDG0866768.1"/>
    </source>
</evidence>
<dbReference type="Pfam" id="PF00144">
    <property type="entry name" value="Beta-lactamase"/>
    <property type="match status" value="1"/>
</dbReference>
<dbReference type="Proteomes" id="UP001219901">
    <property type="component" value="Chromosome"/>
</dbReference>
<feature type="domain" description="Beta-lactamase-related" evidence="2">
    <location>
        <begin position="96"/>
        <end position="363"/>
    </location>
</feature>
<keyword evidence="5" id="KW-1185">Reference proteome</keyword>
<dbReference type="SUPFAM" id="SSF56601">
    <property type="entry name" value="beta-lactamase/transpeptidase-like"/>
    <property type="match status" value="1"/>
</dbReference>
<protein>
    <submittedName>
        <fullName evidence="4">Serine hydrolase</fullName>
    </submittedName>
</protein>
<dbReference type="PANTHER" id="PTHR43283">
    <property type="entry name" value="BETA-LACTAMASE-RELATED"/>
    <property type="match status" value="1"/>
</dbReference>
<dbReference type="EMBL" id="WMBE01000002">
    <property type="protein sequence ID" value="MDG0866768.1"/>
    <property type="molecule type" value="Genomic_DNA"/>
</dbReference>
<reference evidence="5 6" key="1">
    <citation type="submission" date="2019-11" db="EMBL/GenBank/DDBJ databases">
        <authorList>
            <person name="Cho J.-C."/>
        </authorList>
    </citation>
    <scope>NUCLEOTIDE SEQUENCE [LARGE SCALE GENOMIC DNA]</scope>
    <source>
        <strain evidence="4 5">JH1073</strain>
        <strain evidence="3 6">JH702</strain>
    </source>
</reference>
<evidence type="ECO:0000256" key="1">
    <source>
        <dbReference type="ARBA" id="ARBA00022801"/>
    </source>
</evidence>
<reference evidence="5" key="3">
    <citation type="submission" date="2023-06" db="EMBL/GenBank/DDBJ databases">
        <title>Pangenomics reveal diversification of enzyme families and niche specialization in globally abundant SAR202 bacteria.</title>
        <authorList>
            <person name="Saw J.H.W."/>
        </authorList>
    </citation>
    <scope>NUCLEOTIDE SEQUENCE [LARGE SCALE GENOMIC DNA]</scope>
    <source>
        <strain evidence="5">JH1073</strain>
    </source>
</reference>
<dbReference type="AlphaFoldDB" id="A0AAJ5ZFZ6"/>
<dbReference type="EMBL" id="CP046147">
    <property type="protein sequence ID" value="WFG38192.1"/>
    <property type="molecule type" value="Genomic_DNA"/>
</dbReference>
<proteinExistence type="predicted"/>
<dbReference type="InterPro" id="IPR001466">
    <property type="entry name" value="Beta-lactam-related"/>
</dbReference>